<dbReference type="AlphaFoldDB" id="A0A2N0NP92"/>
<feature type="compositionally biased region" description="Polar residues" evidence="1">
    <location>
        <begin position="26"/>
        <end position="42"/>
    </location>
</feature>
<comment type="caution">
    <text evidence="3">The sequence shown here is derived from an EMBL/GenBank/DDBJ whole genome shotgun (WGS) entry which is preliminary data.</text>
</comment>
<dbReference type="EMBL" id="LLXJ01003944">
    <property type="protein sequence ID" value="PKB96377.1"/>
    <property type="molecule type" value="Genomic_DNA"/>
</dbReference>
<dbReference type="EMBL" id="LLXJ01002821">
    <property type="protein sequence ID" value="PKB98086.1"/>
    <property type="molecule type" value="Genomic_DNA"/>
</dbReference>
<name>A0A2N0NP92_9GLOM</name>
<feature type="compositionally biased region" description="Basic and acidic residues" evidence="1">
    <location>
        <begin position="1"/>
        <end position="24"/>
    </location>
</feature>
<feature type="compositionally biased region" description="Basic residues" evidence="1">
    <location>
        <begin position="230"/>
        <end position="242"/>
    </location>
</feature>
<feature type="region of interest" description="Disordered" evidence="1">
    <location>
        <begin position="222"/>
        <end position="242"/>
    </location>
</feature>
<evidence type="ECO:0000313" key="3">
    <source>
        <dbReference type="EMBL" id="PKB96377.1"/>
    </source>
</evidence>
<evidence type="ECO:0000313" key="2">
    <source>
        <dbReference type="EMBL" id="PKB95706.1"/>
    </source>
</evidence>
<feature type="region of interest" description="Disordered" evidence="1">
    <location>
        <begin position="1"/>
        <end position="52"/>
    </location>
</feature>
<gene>
    <name evidence="4" type="ORF">RhiirA5_431972</name>
    <name evidence="3" type="ORF">RhiirA5_434944</name>
    <name evidence="2" type="ORF">RhiirA5_436197</name>
</gene>
<protein>
    <submittedName>
        <fullName evidence="3">Uncharacterized protein</fullName>
    </submittedName>
</protein>
<dbReference type="VEuPathDB" id="FungiDB:RhiirA1_457140"/>
<dbReference type="Proteomes" id="UP000232722">
    <property type="component" value="Unassembled WGS sequence"/>
</dbReference>
<dbReference type="VEuPathDB" id="FungiDB:FUN_014204"/>
<dbReference type="EMBL" id="LLXJ01004525">
    <property type="protein sequence ID" value="PKB95706.1"/>
    <property type="molecule type" value="Genomic_DNA"/>
</dbReference>
<reference evidence="3 5" key="2">
    <citation type="submission" date="2017-09" db="EMBL/GenBank/DDBJ databases">
        <title>Extensive intraspecific genome diversity in a model arbuscular mycorrhizal fungus.</title>
        <authorList>
            <person name="Chen E.C."/>
            <person name="Morin E."/>
            <person name="Beaudet D."/>
            <person name="Noel J."/>
            <person name="Ndikumana S."/>
            <person name="Charron P."/>
            <person name="St-Onge C."/>
            <person name="Giorgi J."/>
            <person name="Grigoriev I.V."/>
            <person name="Roux C."/>
            <person name="Martin F.M."/>
            <person name="Corradi N."/>
        </authorList>
    </citation>
    <scope>NUCLEOTIDE SEQUENCE [LARGE SCALE GENOMIC DNA]</scope>
    <source>
        <strain evidence="3 5">A5</strain>
    </source>
</reference>
<evidence type="ECO:0000313" key="5">
    <source>
        <dbReference type="Proteomes" id="UP000232722"/>
    </source>
</evidence>
<accession>A0A2N0NP92</accession>
<organism evidence="3 5">
    <name type="scientific">Rhizophagus irregularis</name>
    <dbReference type="NCBI Taxonomy" id="588596"/>
    <lineage>
        <taxon>Eukaryota</taxon>
        <taxon>Fungi</taxon>
        <taxon>Fungi incertae sedis</taxon>
        <taxon>Mucoromycota</taxon>
        <taxon>Glomeromycotina</taxon>
        <taxon>Glomeromycetes</taxon>
        <taxon>Glomerales</taxon>
        <taxon>Glomeraceae</taxon>
        <taxon>Rhizophagus</taxon>
    </lineage>
</organism>
<sequence length="242" mass="28109">MKEDISRTHTEEAMHNNFDKEKAKSKSQSISSPENENTSLIHNNVDDKSQQYNDDEVSSNLYDEDYCELSELNKGQQTWLNKVLEKQTWNITPEFKDYCSQFTEDTCNCVHTSTFVQKSFIVERFDPFLHEKHNIAQCICSFRMYQDVLDWNWMEMLTANTKNHKINGTLIALKTRTILFGHKNPHGFPDKKLMNIHKALKDVLKMVKSVNKSTINENVYKSEVETTSQKGKKAKRKGSVSA</sequence>
<evidence type="ECO:0000313" key="4">
    <source>
        <dbReference type="EMBL" id="PKB98086.1"/>
    </source>
</evidence>
<evidence type="ECO:0000256" key="1">
    <source>
        <dbReference type="SAM" id="MobiDB-lite"/>
    </source>
</evidence>
<dbReference type="VEuPathDB" id="FungiDB:FUN_014202"/>
<reference evidence="3 5" key="1">
    <citation type="submission" date="2016-04" db="EMBL/GenBank/DDBJ databases">
        <title>Genome analyses suggest a sexual origin of heterokaryosis in a supposedly ancient asexual fungus.</title>
        <authorList>
            <person name="Ropars J."/>
            <person name="Sedzielewska K."/>
            <person name="Noel J."/>
            <person name="Charron P."/>
            <person name="Farinelli L."/>
            <person name="Marton T."/>
            <person name="Kruger M."/>
            <person name="Pelin A."/>
            <person name="Brachmann A."/>
            <person name="Corradi N."/>
        </authorList>
    </citation>
    <scope>NUCLEOTIDE SEQUENCE [LARGE SCALE GENOMIC DNA]</scope>
    <source>
        <strain evidence="3 5">A5</strain>
    </source>
</reference>
<proteinExistence type="predicted"/>